<accession>A0A8S5RU29</accession>
<evidence type="ECO:0000313" key="2">
    <source>
        <dbReference type="EMBL" id="DAE92749.1"/>
    </source>
</evidence>
<name>A0A8S5RU29_9VIRU</name>
<keyword evidence="1" id="KW-0472">Membrane</keyword>
<proteinExistence type="predicted"/>
<feature type="transmembrane region" description="Helical" evidence="1">
    <location>
        <begin position="83"/>
        <end position="101"/>
    </location>
</feature>
<keyword evidence="1" id="KW-0812">Transmembrane</keyword>
<keyword evidence="1" id="KW-1133">Transmembrane helix</keyword>
<reference evidence="2" key="1">
    <citation type="journal article" date="2021" name="Proc. Natl. Acad. Sci. U.S.A.">
        <title>A Catalog of Tens of Thousands of Viruses from Human Metagenomes Reveals Hidden Associations with Chronic Diseases.</title>
        <authorList>
            <person name="Tisza M.J."/>
            <person name="Buck C.B."/>
        </authorList>
    </citation>
    <scope>NUCLEOTIDE SEQUENCE</scope>
    <source>
        <strain evidence="2">CtS4A1</strain>
    </source>
</reference>
<evidence type="ECO:0000256" key="1">
    <source>
        <dbReference type="SAM" id="Phobius"/>
    </source>
</evidence>
<dbReference type="EMBL" id="BK059155">
    <property type="protein sequence ID" value="DAE92749.1"/>
    <property type="molecule type" value="Genomic_DNA"/>
</dbReference>
<organism evidence="2">
    <name type="scientific">Inoviridae sp. ctS4A1</name>
    <dbReference type="NCBI Taxonomy" id="2825781"/>
    <lineage>
        <taxon>Viruses</taxon>
        <taxon>Monodnaviria</taxon>
        <taxon>Loebvirae</taxon>
        <taxon>Hofneiviricota</taxon>
        <taxon>Faserviricetes</taxon>
        <taxon>Tubulavirales</taxon>
        <taxon>Inoviridae</taxon>
    </lineage>
</organism>
<protein>
    <submittedName>
        <fullName evidence="2">Uncharacterized protein</fullName>
    </submittedName>
</protein>
<sequence length="108" mass="12518">MDPILEQKIDLIVQALSQANSTYHLQTSDQLYTIHDNVIVPDWIVVSESGTNLVLSYSDNQLSEAPILWSGDIQQIRDVWVDYINVLLLMFAVVLVFYKVFRLFKRFV</sequence>